<dbReference type="Proteomes" id="UP000276133">
    <property type="component" value="Unassembled WGS sequence"/>
</dbReference>
<gene>
    <name evidence="1" type="ORF">BpHYR1_024707</name>
</gene>
<keyword evidence="2" id="KW-1185">Reference proteome</keyword>
<evidence type="ECO:0000313" key="2">
    <source>
        <dbReference type="Proteomes" id="UP000276133"/>
    </source>
</evidence>
<reference evidence="1 2" key="1">
    <citation type="journal article" date="2018" name="Sci. Rep.">
        <title>Genomic signatures of local adaptation to the degree of environmental predictability in rotifers.</title>
        <authorList>
            <person name="Franch-Gras L."/>
            <person name="Hahn C."/>
            <person name="Garcia-Roger E.M."/>
            <person name="Carmona M.J."/>
            <person name="Serra M."/>
            <person name="Gomez A."/>
        </authorList>
    </citation>
    <scope>NUCLEOTIDE SEQUENCE [LARGE SCALE GENOMIC DNA]</scope>
    <source>
        <strain evidence="1">HYR1</strain>
    </source>
</reference>
<protein>
    <submittedName>
        <fullName evidence="1">Uncharacterized protein</fullName>
    </submittedName>
</protein>
<organism evidence="1 2">
    <name type="scientific">Brachionus plicatilis</name>
    <name type="common">Marine rotifer</name>
    <name type="synonym">Brachionus muelleri</name>
    <dbReference type="NCBI Taxonomy" id="10195"/>
    <lineage>
        <taxon>Eukaryota</taxon>
        <taxon>Metazoa</taxon>
        <taxon>Spiralia</taxon>
        <taxon>Gnathifera</taxon>
        <taxon>Rotifera</taxon>
        <taxon>Eurotatoria</taxon>
        <taxon>Monogononta</taxon>
        <taxon>Pseudotrocha</taxon>
        <taxon>Ploima</taxon>
        <taxon>Brachionidae</taxon>
        <taxon>Brachionus</taxon>
    </lineage>
</organism>
<accession>A0A3M7SBQ3</accession>
<dbReference type="EMBL" id="REGN01001705">
    <property type="protein sequence ID" value="RNA33077.1"/>
    <property type="molecule type" value="Genomic_DNA"/>
</dbReference>
<sequence>MVSGTTTQCGDGSVSTTLNSTARIFRQTNTSPLRTGRYDSKKYGLRKASYKLPVRPSTVSSIGSTVIDLPYFMSGHAWMLTTSPTLTRKLLRTTRFMRIFSFGQVSSDSTTHTVSLLFLPLTTTESALNSCSSSILLWESVTMELSSLIASSTIKRFGLSFCLKMAVANLGSEIHSNGLLTKFKTSINAVYIFLGFWIFLKIGEKNDYCSRYKIFFIHKLINKTYLFFIITSIIASQYTECQITTYLKKTKSHINPLILVECNSDNEYRTLILMTLLSSSG</sequence>
<name>A0A3M7SBQ3_BRAPC</name>
<comment type="caution">
    <text evidence="1">The sequence shown here is derived from an EMBL/GenBank/DDBJ whole genome shotgun (WGS) entry which is preliminary data.</text>
</comment>
<dbReference type="AlphaFoldDB" id="A0A3M7SBQ3"/>
<proteinExistence type="predicted"/>
<evidence type="ECO:0000313" key="1">
    <source>
        <dbReference type="EMBL" id="RNA33077.1"/>
    </source>
</evidence>